<gene>
    <name evidence="1" type="ORF">EV132_1229</name>
</gene>
<proteinExistence type="predicted"/>
<organism evidence="1 2">
    <name type="scientific">Rhizobium sullae</name>
    <name type="common">Rhizobium hedysari</name>
    <dbReference type="NCBI Taxonomy" id="50338"/>
    <lineage>
        <taxon>Bacteria</taxon>
        <taxon>Pseudomonadati</taxon>
        <taxon>Pseudomonadota</taxon>
        <taxon>Alphaproteobacteria</taxon>
        <taxon>Hyphomicrobiales</taxon>
        <taxon>Rhizobiaceae</taxon>
        <taxon>Rhizobium/Agrobacterium group</taxon>
        <taxon>Rhizobium</taxon>
    </lineage>
</organism>
<sequence>MSAQVSGLSNGIEYFCMPKHTLGCAPMNQPDGIDRCQLAISAKAEMKEAVRS</sequence>
<name>A0A4R3Q1F0_RHISU</name>
<reference evidence="1 2" key="1">
    <citation type="submission" date="2019-03" db="EMBL/GenBank/DDBJ databases">
        <title>Genomic Encyclopedia of Type Strains, Phase IV (KMG-V): Genome sequencing to study the core and pangenomes of soil and plant-associated prokaryotes.</title>
        <authorList>
            <person name="Whitman W."/>
        </authorList>
    </citation>
    <scope>NUCLEOTIDE SEQUENCE [LARGE SCALE GENOMIC DNA]</scope>
    <source>
        <strain evidence="1 2">Hc14</strain>
    </source>
</reference>
<evidence type="ECO:0000313" key="1">
    <source>
        <dbReference type="EMBL" id="TCU10018.1"/>
    </source>
</evidence>
<accession>A0A4R3Q1F0</accession>
<dbReference type="AlphaFoldDB" id="A0A4R3Q1F0"/>
<comment type="caution">
    <text evidence="1">The sequence shown here is derived from an EMBL/GenBank/DDBJ whole genome shotgun (WGS) entry which is preliminary data.</text>
</comment>
<evidence type="ECO:0000313" key="2">
    <source>
        <dbReference type="Proteomes" id="UP000294576"/>
    </source>
</evidence>
<dbReference type="EMBL" id="SMBH01000022">
    <property type="protein sequence ID" value="TCU10018.1"/>
    <property type="molecule type" value="Genomic_DNA"/>
</dbReference>
<dbReference type="Proteomes" id="UP000294576">
    <property type="component" value="Unassembled WGS sequence"/>
</dbReference>
<protein>
    <submittedName>
        <fullName evidence="1">Uncharacterized protein</fullName>
    </submittedName>
</protein>